<comment type="caution">
    <text evidence="13">Lacks conserved residue(s) required for the propagation of feature annotation.</text>
</comment>
<dbReference type="PRINTS" id="PR00477">
    <property type="entry name" value="PHGLYCKINASE"/>
</dbReference>
<keyword evidence="12 13" id="KW-0324">Glycolysis</keyword>
<dbReference type="Gene3D" id="3.40.50.1260">
    <property type="entry name" value="Phosphoglycerate kinase, N-terminal domain"/>
    <property type="match status" value="2"/>
</dbReference>
<comment type="subcellular location">
    <subcellularLocation>
        <location evidence="13">Cytoplasm</location>
    </subcellularLocation>
</comment>
<reference evidence="17 18" key="1">
    <citation type="submission" date="2009-03" db="EMBL/GenBank/DDBJ databases">
        <authorList>
            <person name="Setubal J.C."/>
            <person name="Boyle S."/>
            <person name="Crasta O.R."/>
            <person name="Gillespie J.J."/>
            <person name="Kenyon R.W."/>
            <person name="Lu J."/>
            <person name="Mane S."/>
            <person name="Nagrani S."/>
            <person name="Shallom J.M."/>
            <person name="Shallom S."/>
            <person name="Shukla M."/>
            <person name="Snyder E.E."/>
            <person name="Sobral B.W."/>
            <person name="Wattam A.R."/>
            <person name="Will R."/>
            <person name="Williams K."/>
            <person name="Yoo H."/>
            <person name="Bruce D.H."/>
            <person name="Detter C."/>
            <person name="Munk C."/>
            <person name="Brettin T.S."/>
            <person name="Ficht T."/>
        </authorList>
    </citation>
    <scope>NUCLEOTIDE SEQUENCE [LARGE SCALE GENOMIC DNA]</scope>
    <source>
        <strain evidence="17 18">Cudo</strain>
    </source>
</reference>
<evidence type="ECO:0000256" key="13">
    <source>
        <dbReference type="HAMAP-Rule" id="MF_00145"/>
    </source>
</evidence>
<organism evidence="17 18">
    <name type="scientific">Brucella ceti str. Cudo</name>
    <dbReference type="NCBI Taxonomy" id="595497"/>
    <lineage>
        <taxon>Bacteria</taxon>
        <taxon>Pseudomonadati</taxon>
        <taxon>Pseudomonadota</taxon>
        <taxon>Alphaproteobacteria</taxon>
        <taxon>Hyphomicrobiales</taxon>
        <taxon>Brucellaceae</taxon>
        <taxon>Brucella/Ochrobactrum group</taxon>
        <taxon>Brucella</taxon>
    </lineage>
</organism>
<comment type="subunit">
    <text evidence="4 13">Monomer.</text>
</comment>
<evidence type="ECO:0000256" key="5">
    <source>
        <dbReference type="ARBA" id="ARBA00013061"/>
    </source>
</evidence>
<dbReference type="GO" id="GO:0006094">
    <property type="term" value="P:gluconeogenesis"/>
    <property type="evidence" value="ECO:0007669"/>
    <property type="project" value="TreeGrafter"/>
</dbReference>
<dbReference type="SUPFAM" id="SSF53748">
    <property type="entry name" value="Phosphoglycerate kinase"/>
    <property type="match status" value="1"/>
</dbReference>
<feature type="binding site" evidence="13 15">
    <location>
        <position position="209"/>
    </location>
    <ligand>
        <name>ATP</name>
        <dbReference type="ChEBI" id="CHEBI:30616"/>
    </ligand>
</feature>
<dbReference type="EMBL" id="ACJD01000006">
    <property type="protein sequence ID" value="EEH13191.1"/>
    <property type="molecule type" value="Genomic_DNA"/>
</dbReference>
<feature type="binding site" evidence="13 15">
    <location>
        <begin position="361"/>
        <end position="364"/>
    </location>
    <ligand>
        <name>ATP</name>
        <dbReference type="ChEBI" id="CHEBI:30616"/>
    </ligand>
</feature>
<comment type="catalytic activity">
    <reaction evidence="1 13 16">
        <text>(2R)-3-phosphoglycerate + ATP = (2R)-3-phospho-glyceroyl phosphate + ADP</text>
        <dbReference type="Rhea" id="RHEA:14801"/>
        <dbReference type="ChEBI" id="CHEBI:30616"/>
        <dbReference type="ChEBI" id="CHEBI:57604"/>
        <dbReference type="ChEBI" id="CHEBI:58272"/>
        <dbReference type="ChEBI" id="CHEBI:456216"/>
        <dbReference type="EC" id="2.7.2.3"/>
    </reaction>
</comment>
<evidence type="ECO:0000256" key="12">
    <source>
        <dbReference type="ARBA" id="ARBA00023152"/>
    </source>
</evidence>
<feature type="binding site" evidence="14">
    <location>
        <position position="126"/>
    </location>
    <ligand>
        <name>(2R)-3-phosphoglycerate</name>
        <dbReference type="ChEBI" id="CHEBI:58272"/>
    </ligand>
</feature>
<dbReference type="PANTHER" id="PTHR11406:SF23">
    <property type="entry name" value="PHOSPHOGLYCERATE KINASE 1, CHLOROPLASTIC-RELATED"/>
    <property type="match status" value="1"/>
</dbReference>
<feature type="binding site" evidence="13 14">
    <location>
        <begin position="29"/>
        <end position="31"/>
    </location>
    <ligand>
        <name>substrate</name>
    </ligand>
</feature>
<dbReference type="GO" id="GO:0005524">
    <property type="term" value="F:ATP binding"/>
    <property type="evidence" value="ECO:0007669"/>
    <property type="project" value="UniProtKB-KW"/>
</dbReference>
<feature type="binding site" evidence="13">
    <location>
        <position position="159"/>
    </location>
    <ligand>
        <name>substrate</name>
    </ligand>
</feature>
<evidence type="ECO:0000256" key="3">
    <source>
        <dbReference type="ARBA" id="ARBA00008982"/>
    </source>
</evidence>
<evidence type="ECO:0000313" key="18">
    <source>
        <dbReference type="Proteomes" id="UP000003678"/>
    </source>
</evidence>
<comment type="pathway">
    <text evidence="2 13">Carbohydrate degradation; glycolysis; pyruvate from D-glyceraldehyde 3-phosphate: step 2/5.</text>
</comment>
<dbReference type="PIRSF" id="PIRSF000724">
    <property type="entry name" value="Pgk"/>
    <property type="match status" value="1"/>
</dbReference>
<sequence length="404" mass="42853">MIRTERRNMMFRTLDDANVQSKRVLVRVDLNVPMANGEVTDLTRIERIVPTIAELSRKGAKVILLAHFGRPKGVASDENSLKHVVKPLSKVLDHSVHFAEDCIGDKAKAAVDALKDGDVLLLENTRFHKGEEKNDPEFVQALAANGDLYVNDAFSAAHRAHASTEGLAHVLPAFAGRAMQAELEALEKGLGNPARPVVAIVGGAKVSTKLDLLSNLIEKVDALVIGGGMANTFLAAKGLDVGKSLCEHELASTAREIMAKAETTKCAIILPVDAVVGWHFAADTPHQTYGVDSVPGDAMILDAGELSTDLIASAIDDAATLVWNGPLGAFELRPFDTATVKVARHVAKRTKEGKLVSVGGGGDTVAALNHAGVADDFTYISTAGGAFLEWMEGKPLPGVDVLKK</sequence>
<dbReference type="FunFam" id="3.40.50.1260:FF:000006">
    <property type="entry name" value="Phosphoglycerate kinase"/>
    <property type="match status" value="1"/>
</dbReference>
<keyword evidence="9 13" id="KW-0547">Nucleotide-binding</keyword>
<feature type="binding site" evidence="14">
    <location>
        <position position="159"/>
    </location>
    <ligand>
        <name>(2R)-3-phosphoglycerate</name>
        <dbReference type="ChEBI" id="CHEBI:58272"/>
    </ligand>
</feature>
<dbReference type="PROSITE" id="PS00111">
    <property type="entry name" value="PGLYCERATE_KINASE"/>
    <property type="match status" value="1"/>
</dbReference>
<feature type="binding site" evidence="13">
    <location>
        <position position="44"/>
    </location>
    <ligand>
        <name>substrate</name>
    </ligand>
</feature>
<keyword evidence="11 13" id="KW-0067">ATP-binding</keyword>
<keyword evidence="10 13" id="KW-0418">Kinase</keyword>
<evidence type="ECO:0000256" key="6">
    <source>
        <dbReference type="ARBA" id="ARBA00016471"/>
    </source>
</evidence>
<dbReference type="UniPathway" id="UPA00109">
    <property type="reaction ID" value="UER00185"/>
</dbReference>
<dbReference type="InterPro" id="IPR001576">
    <property type="entry name" value="Phosphoglycerate_kinase"/>
</dbReference>
<evidence type="ECO:0000256" key="1">
    <source>
        <dbReference type="ARBA" id="ARBA00000642"/>
    </source>
</evidence>
<name>C0G8C7_9HYPH</name>
<accession>C0G8C7</accession>
<dbReference type="Proteomes" id="UP000003678">
    <property type="component" value="Unassembled WGS sequence"/>
</dbReference>
<dbReference type="Pfam" id="PF00162">
    <property type="entry name" value="PGK"/>
    <property type="match status" value="1"/>
</dbReference>
<keyword evidence="7 13" id="KW-0963">Cytoplasm</keyword>
<feature type="binding site" evidence="13">
    <location>
        <position position="126"/>
    </location>
    <ligand>
        <name>substrate</name>
    </ligand>
</feature>
<dbReference type="PANTHER" id="PTHR11406">
    <property type="entry name" value="PHOSPHOGLYCERATE KINASE"/>
    <property type="match status" value="1"/>
</dbReference>
<evidence type="ECO:0000256" key="11">
    <source>
        <dbReference type="ARBA" id="ARBA00022840"/>
    </source>
</evidence>
<dbReference type="InterPro" id="IPR036043">
    <property type="entry name" value="Phosphoglycerate_kinase_sf"/>
</dbReference>
<dbReference type="InterPro" id="IPR015824">
    <property type="entry name" value="Phosphoglycerate_kinase_N"/>
</dbReference>
<dbReference type="GO" id="GO:0043531">
    <property type="term" value="F:ADP binding"/>
    <property type="evidence" value="ECO:0007669"/>
    <property type="project" value="TreeGrafter"/>
</dbReference>
<evidence type="ECO:0000256" key="15">
    <source>
        <dbReference type="PIRSR" id="PIRSR000724-2"/>
    </source>
</evidence>
<dbReference type="GO" id="GO:0005829">
    <property type="term" value="C:cytosol"/>
    <property type="evidence" value="ECO:0007669"/>
    <property type="project" value="TreeGrafter"/>
</dbReference>
<evidence type="ECO:0000256" key="16">
    <source>
        <dbReference type="RuleBase" id="RU000532"/>
    </source>
</evidence>
<protein>
    <recommendedName>
        <fullName evidence="6 13">Phosphoglycerate kinase</fullName>
        <ecNumber evidence="5 13">2.7.2.3</ecNumber>
    </recommendedName>
</protein>
<evidence type="ECO:0000256" key="7">
    <source>
        <dbReference type="ARBA" id="ARBA00022490"/>
    </source>
</evidence>
<evidence type="ECO:0000256" key="2">
    <source>
        <dbReference type="ARBA" id="ARBA00004838"/>
    </source>
</evidence>
<proteinExistence type="inferred from homology"/>
<feature type="binding site" evidence="13 14">
    <location>
        <begin position="67"/>
        <end position="70"/>
    </location>
    <ligand>
        <name>substrate</name>
    </ligand>
</feature>
<evidence type="ECO:0000313" key="17">
    <source>
        <dbReference type="EMBL" id="EEH13191.1"/>
    </source>
</evidence>
<evidence type="ECO:0000256" key="14">
    <source>
        <dbReference type="PIRSR" id="PIRSR000724-1"/>
    </source>
</evidence>
<evidence type="ECO:0000256" key="4">
    <source>
        <dbReference type="ARBA" id="ARBA00011245"/>
    </source>
</evidence>
<feature type="binding site" evidence="13 15">
    <location>
        <position position="331"/>
    </location>
    <ligand>
        <name>ATP</name>
        <dbReference type="ChEBI" id="CHEBI:30616"/>
    </ligand>
</feature>
<dbReference type="FunFam" id="3.40.50.1260:FF:000031">
    <property type="entry name" value="Phosphoglycerate kinase 1"/>
    <property type="match status" value="1"/>
</dbReference>
<dbReference type="EC" id="2.7.2.3" evidence="5 13"/>
<evidence type="ECO:0000256" key="9">
    <source>
        <dbReference type="ARBA" id="ARBA00022741"/>
    </source>
</evidence>
<comment type="caution">
    <text evidence="17">The sequence shown here is derived from an EMBL/GenBank/DDBJ whole genome shotgun (WGS) entry which is preliminary data.</text>
</comment>
<dbReference type="GO" id="GO:0004618">
    <property type="term" value="F:phosphoglycerate kinase activity"/>
    <property type="evidence" value="ECO:0007669"/>
    <property type="project" value="UniProtKB-UniRule"/>
</dbReference>
<feature type="binding site" evidence="14">
    <location>
        <position position="44"/>
    </location>
    <ligand>
        <name>(2R)-3-phosphoglycerate</name>
        <dbReference type="ChEBI" id="CHEBI:58272"/>
    </ligand>
</feature>
<evidence type="ECO:0000256" key="8">
    <source>
        <dbReference type="ARBA" id="ARBA00022679"/>
    </source>
</evidence>
<dbReference type="InterPro" id="IPR015911">
    <property type="entry name" value="Phosphoglycerate_kinase_CS"/>
</dbReference>
<dbReference type="AlphaFoldDB" id="C0G8C7"/>
<dbReference type="GO" id="GO:0006096">
    <property type="term" value="P:glycolytic process"/>
    <property type="evidence" value="ECO:0007669"/>
    <property type="project" value="UniProtKB-UniRule"/>
</dbReference>
<evidence type="ECO:0000256" key="10">
    <source>
        <dbReference type="ARBA" id="ARBA00022777"/>
    </source>
</evidence>
<gene>
    <name evidence="13" type="primary">pgk</name>
    <name evidence="17" type="ORF">BCETI_6000095</name>
</gene>
<comment type="similarity">
    <text evidence="3 13 16">Belongs to the phosphoglycerate kinase family.</text>
</comment>
<dbReference type="HAMAP" id="MF_00145">
    <property type="entry name" value="Phosphoglyc_kinase"/>
    <property type="match status" value="1"/>
</dbReference>
<keyword evidence="8 13" id="KW-0808">Transferase</keyword>